<dbReference type="InterPro" id="IPR038718">
    <property type="entry name" value="SNF2-like_sf"/>
</dbReference>
<dbReference type="InterPro" id="IPR049730">
    <property type="entry name" value="SNF2/RAD54-like_C"/>
</dbReference>
<dbReference type="Gene3D" id="3.30.40.10">
    <property type="entry name" value="Zinc/RING finger domain, C3HC4 (zinc finger)"/>
    <property type="match status" value="1"/>
</dbReference>
<dbReference type="GO" id="GO:0005524">
    <property type="term" value="F:ATP binding"/>
    <property type="evidence" value="ECO:0007669"/>
    <property type="project" value="InterPro"/>
</dbReference>
<dbReference type="Pfam" id="PF26021">
    <property type="entry name" value="Ferritin_C144_05"/>
    <property type="match status" value="1"/>
</dbReference>
<feature type="compositionally biased region" description="Basic residues" evidence="5">
    <location>
        <begin position="501"/>
        <end position="519"/>
    </location>
</feature>
<dbReference type="PROSITE" id="PS50089">
    <property type="entry name" value="ZF_RING_2"/>
    <property type="match status" value="1"/>
</dbReference>
<feature type="domain" description="Helicase ATP-binding" evidence="7">
    <location>
        <begin position="396"/>
        <end position="645"/>
    </location>
</feature>
<dbReference type="PROSITE" id="PS51192">
    <property type="entry name" value="HELICASE_ATP_BIND_1"/>
    <property type="match status" value="1"/>
</dbReference>
<dbReference type="SUPFAM" id="SSF57850">
    <property type="entry name" value="RING/U-box"/>
    <property type="match status" value="1"/>
</dbReference>
<evidence type="ECO:0000256" key="5">
    <source>
        <dbReference type="SAM" id="MobiDB-lite"/>
    </source>
</evidence>
<evidence type="ECO:0000259" key="7">
    <source>
        <dbReference type="PROSITE" id="PS51192"/>
    </source>
</evidence>
<proteinExistence type="predicted"/>
<keyword evidence="1" id="KW-0547">Nucleotide-binding</keyword>
<dbReference type="GO" id="GO:0000209">
    <property type="term" value="P:protein polyubiquitination"/>
    <property type="evidence" value="ECO:0007669"/>
    <property type="project" value="TreeGrafter"/>
</dbReference>
<evidence type="ECO:0000256" key="2">
    <source>
        <dbReference type="ARBA" id="ARBA00022801"/>
    </source>
</evidence>
<evidence type="ECO:0000313" key="8">
    <source>
        <dbReference type="EMBL" id="KAJ7623410.1"/>
    </source>
</evidence>
<gene>
    <name evidence="8" type="ORF">FB45DRAFT_925574</name>
</gene>
<dbReference type="InterPro" id="IPR027417">
    <property type="entry name" value="P-loop_NTPase"/>
</dbReference>
<dbReference type="InterPro" id="IPR001841">
    <property type="entry name" value="Znf_RING"/>
</dbReference>
<feature type="domain" description="RING-type" evidence="6">
    <location>
        <begin position="1274"/>
        <end position="1313"/>
    </location>
</feature>
<name>A0AAD7BJW1_9AGAR</name>
<dbReference type="InterPro" id="IPR059033">
    <property type="entry name" value="C144_05_dom"/>
</dbReference>
<dbReference type="SMART" id="SM00487">
    <property type="entry name" value="DEXDc"/>
    <property type="match status" value="1"/>
</dbReference>
<evidence type="ECO:0000259" key="6">
    <source>
        <dbReference type="PROSITE" id="PS50089"/>
    </source>
</evidence>
<dbReference type="InterPro" id="IPR000330">
    <property type="entry name" value="SNF2_N"/>
</dbReference>
<evidence type="ECO:0000256" key="4">
    <source>
        <dbReference type="PROSITE-ProRule" id="PRU00175"/>
    </source>
</evidence>
<dbReference type="GO" id="GO:0006974">
    <property type="term" value="P:DNA damage response"/>
    <property type="evidence" value="ECO:0007669"/>
    <property type="project" value="TreeGrafter"/>
</dbReference>
<keyword evidence="4" id="KW-0863">Zinc-finger</keyword>
<evidence type="ECO:0000256" key="1">
    <source>
        <dbReference type="ARBA" id="ARBA00022741"/>
    </source>
</evidence>
<dbReference type="PANTHER" id="PTHR45865:SF1">
    <property type="entry name" value="E3 UBIQUITIN-PROTEIN LIGASE SHPRH"/>
    <property type="match status" value="1"/>
</dbReference>
<keyword evidence="2" id="KW-0378">Hydrolase</keyword>
<organism evidence="8 9">
    <name type="scientific">Roridomyces roridus</name>
    <dbReference type="NCBI Taxonomy" id="1738132"/>
    <lineage>
        <taxon>Eukaryota</taxon>
        <taxon>Fungi</taxon>
        <taxon>Dikarya</taxon>
        <taxon>Basidiomycota</taxon>
        <taxon>Agaricomycotina</taxon>
        <taxon>Agaricomycetes</taxon>
        <taxon>Agaricomycetidae</taxon>
        <taxon>Agaricales</taxon>
        <taxon>Marasmiineae</taxon>
        <taxon>Mycenaceae</taxon>
        <taxon>Roridomyces</taxon>
    </lineage>
</organism>
<dbReference type="SMART" id="SM00184">
    <property type="entry name" value="RING"/>
    <property type="match status" value="1"/>
</dbReference>
<dbReference type="Pfam" id="PF13920">
    <property type="entry name" value="zf-C3HC4_3"/>
    <property type="match status" value="1"/>
</dbReference>
<protein>
    <submittedName>
        <fullName evidence="8">SNF2 family N-terminal domain-containing protein</fullName>
    </submittedName>
</protein>
<dbReference type="GO" id="GO:0061630">
    <property type="term" value="F:ubiquitin protein ligase activity"/>
    <property type="evidence" value="ECO:0007669"/>
    <property type="project" value="TreeGrafter"/>
</dbReference>
<dbReference type="GO" id="GO:0005634">
    <property type="term" value="C:nucleus"/>
    <property type="evidence" value="ECO:0007669"/>
    <property type="project" value="TreeGrafter"/>
</dbReference>
<dbReference type="InterPro" id="IPR014001">
    <property type="entry name" value="Helicase_ATP-bd"/>
</dbReference>
<evidence type="ECO:0000313" key="9">
    <source>
        <dbReference type="Proteomes" id="UP001221142"/>
    </source>
</evidence>
<keyword evidence="4" id="KW-0862">Zinc</keyword>
<keyword evidence="3" id="KW-0067">ATP-binding</keyword>
<feature type="region of interest" description="Disordered" evidence="5">
    <location>
        <begin position="844"/>
        <end position="902"/>
    </location>
</feature>
<keyword evidence="9" id="KW-1185">Reference proteome</keyword>
<dbReference type="CDD" id="cd18793">
    <property type="entry name" value="SF2_C_SNF"/>
    <property type="match status" value="1"/>
</dbReference>
<feature type="compositionally biased region" description="Basic and acidic residues" evidence="5">
    <location>
        <begin position="862"/>
        <end position="876"/>
    </location>
</feature>
<evidence type="ECO:0000256" key="3">
    <source>
        <dbReference type="ARBA" id="ARBA00022840"/>
    </source>
</evidence>
<dbReference type="InterPro" id="IPR013083">
    <property type="entry name" value="Znf_RING/FYVE/PHD"/>
</dbReference>
<dbReference type="GO" id="GO:0016787">
    <property type="term" value="F:hydrolase activity"/>
    <property type="evidence" value="ECO:0007669"/>
    <property type="project" value="UniProtKB-KW"/>
</dbReference>
<dbReference type="Proteomes" id="UP001221142">
    <property type="component" value="Unassembled WGS sequence"/>
</dbReference>
<dbReference type="GO" id="GO:0008270">
    <property type="term" value="F:zinc ion binding"/>
    <property type="evidence" value="ECO:0007669"/>
    <property type="project" value="UniProtKB-KW"/>
</dbReference>
<comment type="caution">
    <text evidence="8">The sequence shown here is derived from an EMBL/GenBank/DDBJ whole genome shotgun (WGS) entry which is preliminary data.</text>
</comment>
<dbReference type="Gene3D" id="3.40.50.300">
    <property type="entry name" value="P-loop containing nucleotide triphosphate hydrolases"/>
    <property type="match status" value="1"/>
</dbReference>
<sequence length="1602" mass="179847">MRQTDSSHTESLRALPFHHDLAQKSIFRPALNLSELTHLLKEIPISNATTVEPVGKGKKRALSPNAVVAEPKSKKRAQVRVKTEYEDNVFMHYPRVISNDQPDTTASIPAFSHTFEIDYNKSVPPGPMPGHFITDEDDSEWIAEEKCLQDTLALLGGPFSEPRDFDLGAIGVGYYRGRSVVFSDVLRKRDGNTNWLLLLPVLPDELDFEALGVPPYERRHGILSDCHALEENGRVAVTGRLILVMLPLSEPFPFRLRVQVTVSLIAPAIYEPVGVGRSAPLEISQRRLVQFVYPDPILVSDGETTSIPFFYSVVCPAPHILDDAVDAALQPDALVAKLLPFQRRSVSWLLGKEDKIVQADGQIVPKPENSANFSFWERIEDGLVLNRLTGNLAATAPDEDVVLGAMLAEEPGLGKTVETIALILLNPAPPDRHPGVTRWDPEAAIEVKAVKATLIVTPPSLATQWVDEFKVHAPSLKVLVYEGWNKVGVPITATETEKQRAKQVKSRGKGKAKRKGKGKKKDEDDSDSGDEDEAEVQDWCSYVQQFDVVITTYSALKSDLNVARAAPKRPRREDVVYSNVERPRSPLILAEWNRVVMDEVQMAGGGNCEEMVSLIPRRASLSVSATPAKTQILDLKHVLKFLRIEHIVGAPRHWIRLCSPGYSAHFTNFFQSIAIRTTKANVTAELTIPQQTRYLVPIEMGPVERHVYDQSLEMILLELGPDARGVDVRGENREPDGTLLRSLLRKLRAICTHPQVGQIGNKLFKPGGLKTMEQVLQTMCDDNWSTVVEQSRLKIQGLVRMSQLQQQLGQDKQRYQHSLETLLLAEKDTVKLLDEIETCLANHEASRQEQATDAAEDAGVVSDEKGKGKERERERSLSPLSDIESEDDEKDTPADKQYRAKRNGLKHRLRELQIVMHRLKFLMGDVYHMLKSPKENEAYEEAETIRRNLLKTTEQTALSAMEQLTSDPTSNQLTLDELLIETPFLEYEFKDDKPDSAGLQDEVNDIIELVLNQQTALLWEWRARMRELLSRKLTPGEGDADGQEYQRTLDDQGEAETYLANYSYLLADRREALLQERTTLAKHDAREKKLRHTKAAIKAAAALDKPADPLKSQTAMQPEHEVLHKELSVQRKHLLEQLDGRAVKSVIFDMGTRAARIHKETDPLKLTLKDAVGDLRRLVTDQGSLLGKLEEDLVLIRKAFNQRVNYFRQLQEISDSVADVDFETTAAEALQECATEQRQLAAKINMHRARQRYLDHLSKNRTNTADEDEDDRVCILCKCDFIRGFITQCAHVFCEDCTTAWLGKKSKTCPVCRVPIEDLERFTVAEKPVEVPAVAPMDVDSVPKSRRQIEYNMIDAKMLREIQDTPSFGDHGNKIQTLVRHLLYLRTVDGGAKSIIFSAWAESLFIVEQALRENGIPCLRIDQNRKGMPAVKRFAASEDIDVLLLHGERENAGLNITVAKRVFLLESVVAHGFELQAIARIDRMGQKKSTEVFCYYAEDTVEKNILDLAARRGTSIYTKSNCVGAILNATALDGDKKMVDSPAKRVQKGDFIFKYDDMMAILFPHLFEDVEYLLPAEDVAMPDVPSTSSGSVNAVAGPSRLR</sequence>
<accession>A0AAD7BJW1</accession>
<dbReference type="SUPFAM" id="SSF52540">
    <property type="entry name" value="P-loop containing nucleoside triphosphate hydrolases"/>
    <property type="match status" value="2"/>
</dbReference>
<feature type="region of interest" description="Disordered" evidence="5">
    <location>
        <begin position="496"/>
        <end position="532"/>
    </location>
</feature>
<reference evidence="8" key="1">
    <citation type="submission" date="2023-03" db="EMBL/GenBank/DDBJ databases">
        <title>Massive genome expansion in bonnet fungi (Mycena s.s.) driven by repeated elements and novel gene families across ecological guilds.</title>
        <authorList>
            <consortium name="Lawrence Berkeley National Laboratory"/>
            <person name="Harder C.B."/>
            <person name="Miyauchi S."/>
            <person name="Viragh M."/>
            <person name="Kuo A."/>
            <person name="Thoen E."/>
            <person name="Andreopoulos B."/>
            <person name="Lu D."/>
            <person name="Skrede I."/>
            <person name="Drula E."/>
            <person name="Henrissat B."/>
            <person name="Morin E."/>
            <person name="Kohler A."/>
            <person name="Barry K."/>
            <person name="LaButti K."/>
            <person name="Morin E."/>
            <person name="Salamov A."/>
            <person name="Lipzen A."/>
            <person name="Mereny Z."/>
            <person name="Hegedus B."/>
            <person name="Baldrian P."/>
            <person name="Stursova M."/>
            <person name="Weitz H."/>
            <person name="Taylor A."/>
            <person name="Grigoriev I.V."/>
            <person name="Nagy L.G."/>
            <person name="Martin F."/>
            <person name="Kauserud H."/>
        </authorList>
    </citation>
    <scope>NUCLEOTIDE SEQUENCE</scope>
    <source>
        <strain evidence="8">9284</strain>
    </source>
</reference>
<dbReference type="Gene3D" id="3.40.50.10810">
    <property type="entry name" value="Tandem AAA-ATPase domain"/>
    <property type="match status" value="1"/>
</dbReference>
<dbReference type="Pfam" id="PF00176">
    <property type="entry name" value="SNF2-rel_dom"/>
    <property type="match status" value="1"/>
</dbReference>
<keyword evidence="4" id="KW-0479">Metal-binding</keyword>
<dbReference type="PANTHER" id="PTHR45865">
    <property type="entry name" value="E3 UBIQUITIN-PROTEIN LIGASE SHPRH FAMILY MEMBER"/>
    <property type="match status" value="1"/>
</dbReference>
<dbReference type="InterPro" id="IPR052583">
    <property type="entry name" value="ATP-helicase/E3_Ub-Ligase"/>
</dbReference>
<dbReference type="EMBL" id="JARKIF010000014">
    <property type="protein sequence ID" value="KAJ7623410.1"/>
    <property type="molecule type" value="Genomic_DNA"/>
</dbReference>